<feature type="compositionally biased region" description="Polar residues" evidence="1">
    <location>
        <begin position="273"/>
        <end position="284"/>
    </location>
</feature>
<feature type="compositionally biased region" description="Basic and acidic residues" evidence="1">
    <location>
        <begin position="285"/>
        <end position="297"/>
    </location>
</feature>
<dbReference type="EMBL" id="MBFR01000031">
    <property type="protein sequence ID" value="PVU96469.1"/>
    <property type="molecule type" value="Genomic_DNA"/>
</dbReference>
<evidence type="ECO:0000313" key="3">
    <source>
        <dbReference type="Proteomes" id="UP000245383"/>
    </source>
</evidence>
<comment type="caution">
    <text evidence="2">The sequence shown here is derived from an EMBL/GenBank/DDBJ whole genome shotgun (WGS) entry which is preliminary data.</text>
</comment>
<reference evidence="2 3" key="1">
    <citation type="journal article" date="2018" name="MBio">
        <title>Comparative Genomics Reveals the Core Gene Toolbox for the Fungus-Insect Symbiosis.</title>
        <authorList>
            <person name="Wang Y."/>
            <person name="Stata M."/>
            <person name="Wang W."/>
            <person name="Stajich J.E."/>
            <person name="White M.M."/>
            <person name="Moncalvo J.M."/>
        </authorList>
    </citation>
    <scope>NUCLEOTIDE SEQUENCE [LARGE SCALE GENOMIC DNA]</scope>
    <source>
        <strain evidence="2 3">SWE-8-4</strain>
    </source>
</reference>
<gene>
    <name evidence="2" type="ORF">BB561_001142</name>
</gene>
<name>A0A2T9YVW5_9FUNG</name>
<dbReference type="AlphaFoldDB" id="A0A2T9YVW5"/>
<sequence length="341" mass="39384">MTLQTGQDIHVQNRLSVEERLLKKIITTYIDVFKAHQQDSSSLFDSQLSDLDNIHIELLSFKHFIFKNSKIYENELLSYQNNQKNKLKLELERQQTIENIAQLNQLLENEILYRKQKDQYDIIALEIQKFDDKIKLKNQIINLKTEIHTLEQKEKLHLSFINALQSQFLNCFDQLNKLNKVVDLAKVQNNQSLNTINSIINSQHTDQELDDKMIIDENLVQSKLDQYQSDENCVINSIKCTPMDIEIEHNNTLGDVMILPDNESSAQITFNSNEVIPSSPNSIDTEAKESNSDDRLNDFPTAFDDYDDDSSSLTNLSSDSEIENQKINHTDLSDGEVGEED</sequence>
<organism evidence="2 3">
    <name type="scientific">Smittium simulii</name>
    <dbReference type="NCBI Taxonomy" id="133385"/>
    <lineage>
        <taxon>Eukaryota</taxon>
        <taxon>Fungi</taxon>
        <taxon>Fungi incertae sedis</taxon>
        <taxon>Zoopagomycota</taxon>
        <taxon>Kickxellomycotina</taxon>
        <taxon>Harpellomycetes</taxon>
        <taxon>Harpellales</taxon>
        <taxon>Legeriomycetaceae</taxon>
        <taxon>Smittium</taxon>
    </lineage>
</organism>
<feature type="compositionally biased region" description="Basic and acidic residues" evidence="1">
    <location>
        <begin position="323"/>
        <end position="332"/>
    </location>
</feature>
<evidence type="ECO:0000313" key="2">
    <source>
        <dbReference type="EMBL" id="PVU96469.1"/>
    </source>
</evidence>
<keyword evidence="3" id="KW-1185">Reference proteome</keyword>
<protein>
    <submittedName>
        <fullName evidence="2">Uncharacterized protein</fullName>
    </submittedName>
</protein>
<dbReference type="STRING" id="133385.A0A2T9YVW5"/>
<dbReference type="Proteomes" id="UP000245383">
    <property type="component" value="Unassembled WGS sequence"/>
</dbReference>
<accession>A0A2T9YVW5</accession>
<proteinExistence type="predicted"/>
<evidence type="ECO:0000256" key="1">
    <source>
        <dbReference type="SAM" id="MobiDB-lite"/>
    </source>
</evidence>
<feature type="region of interest" description="Disordered" evidence="1">
    <location>
        <begin position="273"/>
        <end position="341"/>
    </location>
</feature>